<keyword evidence="3 10" id="KW-1133">Transmembrane helix</keyword>
<feature type="transmembrane region" description="Helical" evidence="10">
    <location>
        <begin position="762"/>
        <end position="783"/>
    </location>
</feature>
<feature type="transmembrane region" description="Helical" evidence="10">
    <location>
        <begin position="592"/>
        <end position="611"/>
    </location>
</feature>
<keyword evidence="6 12" id="KW-0675">Receptor</keyword>
<keyword evidence="4" id="KW-0297">G-protein coupled receptor</keyword>
<dbReference type="InterPro" id="IPR006059">
    <property type="entry name" value="SBP"/>
</dbReference>
<feature type="transmembrane region" description="Helical" evidence="10">
    <location>
        <begin position="674"/>
        <end position="695"/>
    </location>
</feature>
<keyword evidence="13" id="KW-1185">Reference proteome</keyword>
<keyword evidence="5 10" id="KW-0472">Membrane</keyword>
<feature type="transmembrane region" description="Helical" evidence="10">
    <location>
        <begin position="631"/>
        <end position="649"/>
    </location>
</feature>
<proteinExistence type="predicted"/>
<evidence type="ECO:0000256" key="9">
    <source>
        <dbReference type="SAM" id="MobiDB-lite"/>
    </source>
</evidence>
<evidence type="ECO:0000256" key="5">
    <source>
        <dbReference type="ARBA" id="ARBA00023136"/>
    </source>
</evidence>
<dbReference type="PANTHER" id="PTHR10519:SF20">
    <property type="entry name" value="G-PROTEIN COUPLED RECEPTOR 156-RELATED"/>
    <property type="match status" value="1"/>
</dbReference>
<evidence type="ECO:0000256" key="4">
    <source>
        <dbReference type="ARBA" id="ARBA00023040"/>
    </source>
</evidence>
<dbReference type="GO" id="GO:0004965">
    <property type="term" value="F:G protein-coupled GABA receptor activity"/>
    <property type="evidence" value="ECO:0007669"/>
    <property type="project" value="InterPro"/>
</dbReference>
<protein>
    <submittedName>
        <fullName evidence="12">7 transmembrane sweet-taste receptor of 3 GCPR</fullName>
    </submittedName>
</protein>
<evidence type="ECO:0000256" key="6">
    <source>
        <dbReference type="ARBA" id="ARBA00023170"/>
    </source>
</evidence>
<evidence type="ECO:0000256" key="7">
    <source>
        <dbReference type="ARBA" id="ARBA00023180"/>
    </source>
</evidence>
<dbReference type="GO" id="GO:0038039">
    <property type="term" value="C:G protein-coupled receptor heterodimeric complex"/>
    <property type="evidence" value="ECO:0007669"/>
    <property type="project" value="TreeGrafter"/>
</dbReference>
<evidence type="ECO:0000256" key="3">
    <source>
        <dbReference type="ARBA" id="ARBA00022989"/>
    </source>
</evidence>
<organism evidence="12 13">
    <name type="scientific">Nitzschia inconspicua</name>
    <dbReference type="NCBI Taxonomy" id="303405"/>
    <lineage>
        <taxon>Eukaryota</taxon>
        <taxon>Sar</taxon>
        <taxon>Stramenopiles</taxon>
        <taxon>Ochrophyta</taxon>
        <taxon>Bacillariophyta</taxon>
        <taxon>Bacillariophyceae</taxon>
        <taxon>Bacillariophycidae</taxon>
        <taxon>Bacillariales</taxon>
        <taxon>Bacillariaceae</taxon>
        <taxon>Nitzschia</taxon>
    </lineage>
</organism>
<feature type="region of interest" description="Disordered" evidence="9">
    <location>
        <begin position="1"/>
        <end position="24"/>
    </location>
</feature>
<dbReference type="Proteomes" id="UP000693970">
    <property type="component" value="Unassembled WGS sequence"/>
</dbReference>
<name>A0A9K3KRY3_9STRA</name>
<evidence type="ECO:0000256" key="2">
    <source>
        <dbReference type="ARBA" id="ARBA00022692"/>
    </source>
</evidence>
<gene>
    <name evidence="12" type="ORF">IV203_016708</name>
</gene>
<dbReference type="PROSITE" id="PS50259">
    <property type="entry name" value="G_PROTEIN_RECEP_F3_4"/>
    <property type="match status" value="1"/>
</dbReference>
<evidence type="ECO:0000256" key="8">
    <source>
        <dbReference type="ARBA" id="ARBA00023224"/>
    </source>
</evidence>
<keyword evidence="8" id="KW-0807">Transducer</keyword>
<dbReference type="AlphaFoldDB" id="A0A9K3KRY3"/>
<evidence type="ECO:0000313" key="13">
    <source>
        <dbReference type="Proteomes" id="UP000693970"/>
    </source>
</evidence>
<dbReference type="OrthoDB" id="48903at2759"/>
<reference evidence="12" key="2">
    <citation type="submission" date="2021-04" db="EMBL/GenBank/DDBJ databases">
        <authorList>
            <person name="Podell S."/>
        </authorList>
    </citation>
    <scope>NUCLEOTIDE SEQUENCE</scope>
    <source>
        <strain evidence="12">Hildebrandi</strain>
    </source>
</reference>
<feature type="transmembrane region" description="Helical" evidence="10">
    <location>
        <begin position="559"/>
        <end position="580"/>
    </location>
</feature>
<feature type="domain" description="G-protein coupled receptors family 3 profile" evidence="11">
    <location>
        <begin position="628"/>
        <end position="813"/>
    </location>
</feature>
<sequence>MSDETTDTFDTADGTFTPSGSPTSCPPPLQECTLVCPSNLTSFQESLNKCESDDMTVDETITLKFLTATWADFIKPLADQFSQERPGVNVELVIIELSELSPNIINEARSKTGLFDGFITPPGVMGSIVEENGWADLRSHIESSSITRSDWLDIFLSYRKWIAQYQDQILMYPLDGDVLSLFYRQDILDEFGLSLPRTWEEYNKIAGAVHGKVFKNQTLIGSCIGRLKGCGGAYWANLVLSSMTQYRGTWDGHLFDTADMTPLLGEAFEKMLEILEIQARYGPEDEFEACVDLNSEYVNDGSCVLSYNWGNTFKQHLNDGSVFRMGDARMSVCQTPGSTQVLDRQTMKLVPCDKDLCRFGEFHEDIGWVNRAPYLAFGGWSCAVNNYTTPGKTTLATEFCAYASSRAKSNPLIVEDAKTAVGGSDPFRRSQLDVDLWVANGYHEEAVVDYFNVISEALESDNAVVDIRFPTSSEIYALLDLEVHDYLNATRQNVFSGDELSKARRDLSQSLARHFQEIINEYDSKASTRHTALEQYQKLRNVYQANNSNLNQLGNGIRGYGFAIASLTMVFAVIFAFWSYKNRLSPVVKASQPLFLILICLGVFVMASSIFPMAMDDGFASEEACNKACMAIPWLMSMGWSILFAALYAKLRRLNIVVRNALAFRSIKVSEKDVMLPFAVLFTSNLILMTVWTLVDPLMWTRIETSSTESFGACRVDDESSISWKVIVSFVAVLNGAALIGANLEAYKARHVDTEFGESRHIGLIMGSYLQVVAVGLPLFFLVNDNPTARFFLTSSMVFLMCISVLLLLFIPKWRTAMQRGQNRPIMFGVTRRDRNDVTGFNTTVMSNRQSEDTAAFRGNHNSPTYLRYNDAVWTERVTTLEALFKDAGIDAKPYLIKANMIDQQDHIVGISGVASYSGLSIPAHFMGRSSVESSLVPISEVEKDNGLLNPDGESTSMKDESLPTAAPETFAAPHDDDNKT</sequence>
<evidence type="ECO:0000259" key="11">
    <source>
        <dbReference type="PROSITE" id="PS50259"/>
    </source>
</evidence>
<feature type="compositionally biased region" description="Low complexity" evidence="9">
    <location>
        <begin position="8"/>
        <end position="23"/>
    </location>
</feature>
<evidence type="ECO:0000256" key="10">
    <source>
        <dbReference type="SAM" id="Phobius"/>
    </source>
</evidence>
<dbReference type="Pfam" id="PF01547">
    <property type="entry name" value="SBP_bac_1"/>
    <property type="match status" value="1"/>
</dbReference>
<evidence type="ECO:0000256" key="1">
    <source>
        <dbReference type="ARBA" id="ARBA00004141"/>
    </source>
</evidence>
<feature type="transmembrane region" description="Helical" evidence="10">
    <location>
        <begin position="722"/>
        <end position="742"/>
    </location>
</feature>
<keyword evidence="7" id="KW-0325">Glycoprotein</keyword>
<accession>A0A9K3KRY3</accession>
<dbReference type="Pfam" id="PF00003">
    <property type="entry name" value="7tm_3"/>
    <property type="match status" value="1"/>
</dbReference>
<evidence type="ECO:0000313" key="12">
    <source>
        <dbReference type="EMBL" id="KAG7348003.1"/>
    </source>
</evidence>
<comment type="subcellular location">
    <subcellularLocation>
        <location evidence="1">Membrane</location>
        <topology evidence="1">Multi-pass membrane protein</topology>
    </subcellularLocation>
</comment>
<feature type="region of interest" description="Disordered" evidence="9">
    <location>
        <begin position="943"/>
        <end position="981"/>
    </location>
</feature>
<reference evidence="12" key="1">
    <citation type="journal article" date="2021" name="Sci. Rep.">
        <title>Diploid genomic architecture of Nitzschia inconspicua, an elite biomass production diatom.</title>
        <authorList>
            <person name="Oliver A."/>
            <person name="Podell S."/>
            <person name="Pinowska A."/>
            <person name="Traller J.C."/>
            <person name="Smith S.R."/>
            <person name="McClure R."/>
            <person name="Beliaev A."/>
            <person name="Bohutskyi P."/>
            <person name="Hill E.A."/>
            <person name="Rabines A."/>
            <person name="Zheng H."/>
            <person name="Allen L.Z."/>
            <person name="Kuo A."/>
            <person name="Grigoriev I.V."/>
            <person name="Allen A.E."/>
            <person name="Hazlebeck D."/>
            <person name="Allen E.E."/>
        </authorList>
    </citation>
    <scope>NUCLEOTIDE SEQUENCE</scope>
    <source>
        <strain evidence="12">Hildebrandi</strain>
    </source>
</reference>
<dbReference type="InterPro" id="IPR002455">
    <property type="entry name" value="GPCR3_GABA-B"/>
</dbReference>
<dbReference type="InterPro" id="IPR017978">
    <property type="entry name" value="GPCR_3_C"/>
</dbReference>
<keyword evidence="2 10" id="KW-0812">Transmembrane</keyword>
<dbReference type="CDD" id="cd15047">
    <property type="entry name" value="7tmC_GABA-B-like"/>
    <property type="match status" value="1"/>
</dbReference>
<dbReference type="PANTHER" id="PTHR10519">
    <property type="entry name" value="GABA-B RECEPTOR"/>
    <property type="match status" value="1"/>
</dbReference>
<feature type="transmembrane region" description="Helical" evidence="10">
    <location>
        <begin position="789"/>
        <end position="811"/>
    </location>
</feature>
<dbReference type="EMBL" id="JAGRRH010000020">
    <property type="protein sequence ID" value="KAG7348003.1"/>
    <property type="molecule type" value="Genomic_DNA"/>
</dbReference>
<comment type="caution">
    <text evidence="12">The sequence shown here is derived from an EMBL/GenBank/DDBJ whole genome shotgun (WGS) entry which is preliminary data.</text>
</comment>